<gene>
    <name evidence="2" type="ORF">COT91_03020</name>
</gene>
<dbReference type="EMBL" id="PFAJ01000042">
    <property type="protein sequence ID" value="PIR97162.1"/>
    <property type="molecule type" value="Genomic_DNA"/>
</dbReference>
<accession>A0A2H0VDH9</accession>
<dbReference type="Proteomes" id="UP000230557">
    <property type="component" value="Unassembled WGS sequence"/>
</dbReference>
<organism evidence="2 3">
    <name type="scientific">Candidatus Doudnabacteria bacterium CG10_big_fil_rev_8_21_14_0_10_41_10</name>
    <dbReference type="NCBI Taxonomy" id="1974551"/>
    <lineage>
        <taxon>Bacteria</taxon>
        <taxon>Candidatus Doudnaibacteriota</taxon>
    </lineage>
</organism>
<name>A0A2H0VDH9_9BACT</name>
<evidence type="ECO:0000313" key="3">
    <source>
        <dbReference type="Proteomes" id="UP000230557"/>
    </source>
</evidence>
<feature type="region of interest" description="Disordered" evidence="1">
    <location>
        <begin position="114"/>
        <end position="136"/>
    </location>
</feature>
<comment type="caution">
    <text evidence="2">The sequence shown here is derived from an EMBL/GenBank/DDBJ whole genome shotgun (WGS) entry which is preliminary data.</text>
</comment>
<evidence type="ECO:0000313" key="2">
    <source>
        <dbReference type="EMBL" id="PIR97162.1"/>
    </source>
</evidence>
<proteinExistence type="predicted"/>
<evidence type="ECO:0000256" key="1">
    <source>
        <dbReference type="SAM" id="MobiDB-lite"/>
    </source>
</evidence>
<reference evidence="3" key="1">
    <citation type="submission" date="2017-09" db="EMBL/GenBank/DDBJ databases">
        <title>Depth-based differentiation of microbial function through sediment-hosted aquifers and enrichment of novel symbionts in the deep terrestrial subsurface.</title>
        <authorList>
            <person name="Probst A.J."/>
            <person name="Ladd B."/>
            <person name="Jarett J.K."/>
            <person name="Geller-Mcgrath D.E."/>
            <person name="Sieber C.M.K."/>
            <person name="Emerson J.B."/>
            <person name="Anantharaman K."/>
            <person name="Thomas B.C."/>
            <person name="Malmstrom R."/>
            <person name="Stieglmeier M."/>
            <person name="Klingl A."/>
            <person name="Woyke T."/>
            <person name="Ryan C.M."/>
            <person name="Banfield J.F."/>
        </authorList>
    </citation>
    <scope>NUCLEOTIDE SEQUENCE [LARGE SCALE GENOMIC DNA]</scope>
</reference>
<dbReference type="AlphaFoldDB" id="A0A2H0VDH9"/>
<sequence>MNETNPREFWPEQPTRLEQLQKRSLELQQELGMLRKEFVDGFSEATFDYISEESAKEFVDKWLERVRKETGLLANADELGIRIFGDDLERQDKLPFQKYSKGVTISFDPDLDLTHTGKPTGQGYAEPGGKIKLKGPQPSQREQLRYFAANGKLHPTIANLVHELIHAFHHNKNLEIDSELGESQAYANGVVEALPFDSVESATEHISKDYDFSKDRIKSIIENILFLYSRGESTKAVAEKFRTLNPIFQSDWAVEEFCVKPIMKTEAISEEEKDEMTKGYLLKNQIDRAKAQNLFLEVFGDWMNQ</sequence>
<protein>
    <submittedName>
        <fullName evidence="2">Uncharacterized protein</fullName>
    </submittedName>
</protein>